<dbReference type="InterPro" id="IPR011047">
    <property type="entry name" value="Quinoprotein_ADH-like_sf"/>
</dbReference>
<evidence type="ECO:0008006" key="7">
    <source>
        <dbReference type="Google" id="ProtNLM"/>
    </source>
</evidence>
<dbReference type="InterPro" id="IPR020472">
    <property type="entry name" value="WD40_PAC1"/>
</dbReference>
<comment type="caution">
    <text evidence="5">The sequence shown here is derived from an EMBL/GenBank/DDBJ whole genome shotgun (WGS) entry which is preliminary data.</text>
</comment>
<feature type="repeat" description="WD" evidence="3">
    <location>
        <begin position="681"/>
        <end position="706"/>
    </location>
</feature>
<dbReference type="AlphaFoldDB" id="A0A409YD67"/>
<evidence type="ECO:0000313" key="5">
    <source>
        <dbReference type="EMBL" id="PPR00963.1"/>
    </source>
</evidence>
<dbReference type="InterPro" id="IPR015943">
    <property type="entry name" value="WD40/YVTN_repeat-like_dom_sf"/>
</dbReference>
<dbReference type="InterPro" id="IPR001680">
    <property type="entry name" value="WD40_rpt"/>
</dbReference>
<evidence type="ECO:0000256" key="1">
    <source>
        <dbReference type="ARBA" id="ARBA00022574"/>
    </source>
</evidence>
<name>A0A409YD67_9AGAR</name>
<dbReference type="PRINTS" id="PR00320">
    <property type="entry name" value="GPROTEINBRPT"/>
</dbReference>
<dbReference type="PROSITE" id="PS50082">
    <property type="entry name" value="WD_REPEATS_2"/>
    <property type="match status" value="4"/>
</dbReference>
<feature type="region of interest" description="Disordered" evidence="4">
    <location>
        <begin position="440"/>
        <end position="493"/>
    </location>
</feature>
<dbReference type="EMBL" id="NHYE01000976">
    <property type="protein sequence ID" value="PPR00963.1"/>
    <property type="molecule type" value="Genomic_DNA"/>
</dbReference>
<feature type="compositionally biased region" description="Basic and acidic residues" evidence="4">
    <location>
        <begin position="442"/>
        <end position="455"/>
    </location>
</feature>
<keyword evidence="6" id="KW-1185">Reference proteome</keyword>
<accession>A0A409YD67</accession>
<dbReference type="PROSITE" id="PS00678">
    <property type="entry name" value="WD_REPEATS_1"/>
    <property type="match status" value="1"/>
</dbReference>
<proteinExistence type="predicted"/>
<keyword evidence="1 3" id="KW-0853">WD repeat</keyword>
<feature type="repeat" description="WD" evidence="3">
    <location>
        <begin position="241"/>
        <end position="280"/>
    </location>
</feature>
<dbReference type="InterPro" id="IPR036322">
    <property type="entry name" value="WD40_repeat_dom_sf"/>
</dbReference>
<dbReference type="SUPFAM" id="SSF50978">
    <property type="entry name" value="WD40 repeat-like"/>
    <property type="match status" value="1"/>
</dbReference>
<organism evidence="5 6">
    <name type="scientific">Gymnopilus dilepis</name>
    <dbReference type="NCBI Taxonomy" id="231916"/>
    <lineage>
        <taxon>Eukaryota</taxon>
        <taxon>Fungi</taxon>
        <taxon>Dikarya</taxon>
        <taxon>Basidiomycota</taxon>
        <taxon>Agaricomycotina</taxon>
        <taxon>Agaricomycetes</taxon>
        <taxon>Agaricomycetidae</taxon>
        <taxon>Agaricales</taxon>
        <taxon>Agaricineae</taxon>
        <taxon>Hymenogastraceae</taxon>
        <taxon>Gymnopilus</taxon>
    </lineage>
</organism>
<evidence type="ECO:0000256" key="4">
    <source>
        <dbReference type="SAM" id="MobiDB-lite"/>
    </source>
</evidence>
<dbReference type="SUPFAM" id="SSF50998">
    <property type="entry name" value="Quinoprotein alcohol dehydrogenase-like"/>
    <property type="match status" value="1"/>
</dbReference>
<evidence type="ECO:0000256" key="2">
    <source>
        <dbReference type="ARBA" id="ARBA00022737"/>
    </source>
</evidence>
<feature type="repeat" description="WD" evidence="3">
    <location>
        <begin position="707"/>
        <end position="746"/>
    </location>
</feature>
<dbReference type="PANTHER" id="PTHR22847">
    <property type="entry name" value="WD40 REPEAT PROTEIN"/>
    <property type="match status" value="1"/>
</dbReference>
<gene>
    <name evidence="5" type="ORF">CVT26_015556</name>
</gene>
<dbReference type="Gene3D" id="2.130.10.10">
    <property type="entry name" value="YVTN repeat-like/Quinoprotein amine dehydrogenase"/>
    <property type="match status" value="2"/>
</dbReference>
<evidence type="ECO:0000256" key="3">
    <source>
        <dbReference type="PROSITE-ProRule" id="PRU00221"/>
    </source>
</evidence>
<feature type="repeat" description="WD" evidence="3">
    <location>
        <begin position="208"/>
        <end position="232"/>
    </location>
</feature>
<keyword evidence="2" id="KW-0677">Repeat</keyword>
<dbReference type="PROSITE" id="PS50294">
    <property type="entry name" value="WD_REPEATS_REGION"/>
    <property type="match status" value="2"/>
</dbReference>
<dbReference type="Pfam" id="PF00400">
    <property type="entry name" value="WD40"/>
    <property type="match status" value="4"/>
</dbReference>
<protein>
    <recommendedName>
        <fullName evidence="7">Anaphase-promoting complex subunit 4 WD40 domain-containing protein</fullName>
    </recommendedName>
</protein>
<sequence length="938" mass="105154">MSSSWEITRQISIPLPFNYDPTDTRPDLHMTSSQSHVVLAYKDRVYIHSLPSFELVHILEPGKLSQGHIKILGEILIVTCALDDSEYRDPQHTPEDVETNLFVWVLAAGKAIGTIDACGDSLYVHETICLSRIGMAEIRDNGKSSGKDPQTIPVLIVSSTTEVLYPNNRLRTYVLHQPDAGGTETLVKEVNAPPNMHPTTMVYPIHDTLSLASMGRIALTGGCDKTVRVWDVVAEECKLVLIGHTAAVTDVELDETKIYSTSCDTTLRIWDRHRGDCLHVLGHLDYFHPGPDLLPVNMSYPYIVSLAFRSDPSSRQGTTLCGVHIWDPVSAQLVHKVDTAAFILGSTRGHQHTFMTREVTDDSMIDSVNIWDLGTGRRLASIFIESHHQQLRTLCSQDQFLMVVVQQEGQYFLKVWDFGIDGSTDKANVTLDIQSDVPSLESDAKMDDVGKRGEDDLGEAMSSAQMHSDGSADEESEGITIPGKRKRGKGRDIARPWENPRQFLVPLPFEVNPLQRPPPHLVCSDTHLVLGYKNRVYIYSLPAFALIHTMETGTLIHSYPLRIHRRMLIVLSKEDDSNPVVSLDIWDLNRGKHIGTVKTSGDKFGELDSRFPYYIMAQVTELDDNAKSGISRDLMLILYCEEANVFETYVLHDIDESRPSTMLPATKTHSIHQVQCLEALGRTIVTGGFDSTVRVWDVVTGECRLVLMGHAERISDVFLNENRIYSASFDGTTRVWDRHSGDCLQVLNMAHVHSDGITLLDIASAHLITRDSFLKTNGSRIGIWNPTSGELMHQITTQHITMIAQTFQSKQCILVTTEIVWASNEQWFRFWDTNSGKILAHFSICGPGRLMSWQGELLHCFQERFFLAVVEEDERIMLKVWDLGGNESPETRVDDNECTDSDAIPATEVEITTTTECEKGKSTIKERSASIYRQLLGI</sequence>
<dbReference type="SMART" id="SM00320">
    <property type="entry name" value="WD40"/>
    <property type="match status" value="4"/>
</dbReference>
<reference evidence="5 6" key="1">
    <citation type="journal article" date="2018" name="Evol. Lett.">
        <title>Horizontal gene cluster transfer increased hallucinogenic mushroom diversity.</title>
        <authorList>
            <person name="Reynolds H.T."/>
            <person name="Vijayakumar V."/>
            <person name="Gluck-Thaler E."/>
            <person name="Korotkin H.B."/>
            <person name="Matheny P.B."/>
            <person name="Slot J.C."/>
        </authorList>
    </citation>
    <scope>NUCLEOTIDE SEQUENCE [LARGE SCALE GENOMIC DNA]</scope>
    <source>
        <strain evidence="5 6">SRW20</strain>
    </source>
</reference>
<dbReference type="PANTHER" id="PTHR22847:SF745">
    <property type="entry name" value="F-BOX_WD REPEAT-CONTAINING PROTEIN 7"/>
    <property type="match status" value="1"/>
</dbReference>
<dbReference type="STRING" id="231916.A0A409YD67"/>
<dbReference type="InParanoid" id="A0A409YD67"/>
<dbReference type="Proteomes" id="UP000284706">
    <property type="component" value="Unassembled WGS sequence"/>
</dbReference>
<evidence type="ECO:0000313" key="6">
    <source>
        <dbReference type="Proteomes" id="UP000284706"/>
    </source>
</evidence>
<dbReference type="InterPro" id="IPR019775">
    <property type="entry name" value="WD40_repeat_CS"/>
</dbReference>
<dbReference type="OrthoDB" id="2639794at2759"/>